<dbReference type="GO" id="GO:0070037">
    <property type="term" value="F:rRNA (pseudouridine) methyltransferase activity"/>
    <property type="evidence" value="ECO:0007669"/>
    <property type="project" value="InterPro"/>
</dbReference>
<keyword evidence="4" id="KW-0698">rRNA processing</keyword>
<proteinExistence type="inferred from homology"/>
<evidence type="ECO:0000256" key="6">
    <source>
        <dbReference type="ARBA" id="ARBA00022679"/>
    </source>
</evidence>
<dbReference type="SUPFAM" id="SSF75217">
    <property type="entry name" value="alpha/beta knot"/>
    <property type="match status" value="1"/>
</dbReference>
<comment type="subcellular location">
    <subcellularLocation>
        <location evidence="1">Nucleus</location>
        <location evidence="1">Nucleolus</location>
    </subcellularLocation>
</comment>
<protein>
    <recommendedName>
        <fullName evidence="14">Nep1-domain-containing protein</fullName>
    </recommendedName>
</protein>
<keyword evidence="10" id="KW-0539">Nucleus</keyword>
<dbReference type="CDD" id="cd18088">
    <property type="entry name" value="Nep1-like"/>
    <property type="match status" value="1"/>
</dbReference>
<dbReference type="InterPro" id="IPR005304">
    <property type="entry name" value="Rbsml_bgen_MeTrfase_EMG1/NEP1"/>
</dbReference>
<evidence type="ECO:0000256" key="11">
    <source>
        <dbReference type="SAM" id="MobiDB-lite"/>
    </source>
</evidence>
<evidence type="ECO:0008006" key="14">
    <source>
        <dbReference type="Google" id="ProtNLM"/>
    </source>
</evidence>
<comment type="caution">
    <text evidence="12">The sequence shown here is derived from an EMBL/GenBank/DDBJ whole genome shotgun (WGS) entry which is preliminary data.</text>
</comment>
<evidence type="ECO:0000313" key="13">
    <source>
        <dbReference type="Proteomes" id="UP000623687"/>
    </source>
</evidence>
<keyword evidence="8" id="KW-0699">rRNA-binding</keyword>
<feature type="compositionally biased region" description="Low complexity" evidence="11">
    <location>
        <begin position="95"/>
        <end position="116"/>
    </location>
</feature>
<accession>A0A8H6ZWK8</accession>
<evidence type="ECO:0000256" key="7">
    <source>
        <dbReference type="ARBA" id="ARBA00022691"/>
    </source>
</evidence>
<evidence type="ECO:0000256" key="2">
    <source>
        <dbReference type="ARBA" id="ARBA00008115"/>
    </source>
</evidence>
<keyword evidence="5" id="KW-0489">Methyltransferase</keyword>
<dbReference type="Proteomes" id="UP000623687">
    <property type="component" value="Unassembled WGS sequence"/>
</dbReference>
<dbReference type="AlphaFoldDB" id="A0A8H6ZWK8"/>
<evidence type="ECO:0000256" key="5">
    <source>
        <dbReference type="ARBA" id="ARBA00022603"/>
    </source>
</evidence>
<dbReference type="GO" id="GO:0019843">
    <property type="term" value="F:rRNA binding"/>
    <property type="evidence" value="ECO:0007669"/>
    <property type="project" value="UniProtKB-KW"/>
</dbReference>
<evidence type="ECO:0000256" key="3">
    <source>
        <dbReference type="ARBA" id="ARBA00022517"/>
    </source>
</evidence>
<dbReference type="InterPro" id="IPR029026">
    <property type="entry name" value="tRNA_m1G_MTases_N"/>
</dbReference>
<sequence>MAMDTVRRRRHSGSGAAIAAPRPVVRTAGPTVNSRLAPPRPKSTPAHHRPHQRRRQKGPGDSDDEGAANNADSDGDENMANTNEDPETKEFDRLSQAGSDADSWDDASSSASTTSSLPRKISVVKKDEEIQESPIGGPSQRPTKPLPASKVRNLDNKMPPNVVPPIVHPANPSMLPVQAHVPRNSVVSPQRRLFVILEQACLEAYRVSSGGGKGRYSKGGEEQVKYTLLNCDDHQGILAKTGRDIADARPDITHQCLLTLLDSPLNKAGLLQVYIHTAKGVLIEVNPHVRIPRTFKRFSGLMVQLLDKLSIRGVNGPEKLLKVIRNPISDHLPANTFKITLSGDAPTVRLSNYLSSVPQTHSIAVFVGAMARGKDDFADAYVDEKISISEYSLSASVACGKFCCALEELWDIV</sequence>
<keyword evidence="7" id="KW-0949">S-adenosyl-L-methionine</keyword>
<dbReference type="GO" id="GO:0032040">
    <property type="term" value="C:small-subunit processome"/>
    <property type="evidence" value="ECO:0007669"/>
    <property type="project" value="TreeGrafter"/>
</dbReference>
<organism evidence="12 13">
    <name type="scientific">Pleurotus ostreatus</name>
    <name type="common">Oyster mushroom</name>
    <name type="synonym">White-rot fungus</name>
    <dbReference type="NCBI Taxonomy" id="5322"/>
    <lineage>
        <taxon>Eukaryota</taxon>
        <taxon>Fungi</taxon>
        <taxon>Dikarya</taxon>
        <taxon>Basidiomycota</taxon>
        <taxon>Agaricomycotina</taxon>
        <taxon>Agaricomycetes</taxon>
        <taxon>Agaricomycetidae</taxon>
        <taxon>Agaricales</taxon>
        <taxon>Pleurotineae</taxon>
        <taxon>Pleurotaceae</taxon>
        <taxon>Pleurotus</taxon>
    </lineage>
</organism>
<evidence type="ECO:0000313" key="12">
    <source>
        <dbReference type="EMBL" id="KAF7433530.1"/>
    </source>
</evidence>
<dbReference type="FunFam" id="3.40.1280.10:FF:000003">
    <property type="entry name" value="Ribosomal RNA small subunit methyltransferase"/>
    <property type="match status" value="1"/>
</dbReference>
<dbReference type="PANTHER" id="PTHR12636">
    <property type="entry name" value="NEP1/MRA1"/>
    <property type="match status" value="1"/>
</dbReference>
<dbReference type="Pfam" id="PF03587">
    <property type="entry name" value="EMG1"/>
    <property type="match status" value="1"/>
</dbReference>
<dbReference type="EMBL" id="JACETU010000003">
    <property type="protein sequence ID" value="KAF7433530.1"/>
    <property type="molecule type" value="Genomic_DNA"/>
</dbReference>
<evidence type="ECO:0000256" key="8">
    <source>
        <dbReference type="ARBA" id="ARBA00022730"/>
    </source>
</evidence>
<keyword evidence="6" id="KW-0808">Transferase</keyword>
<keyword evidence="3" id="KW-0690">Ribosome biogenesis</keyword>
<dbReference type="VEuPathDB" id="FungiDB:PC9H_005486"/>
<feature type="compositionally biased region" description="Basic residues" evidence="11">
    <location>
        <begin position="45"/>
        <end position="57"/>
    </location>
</feature>
<keyword evidence="13" id="KW-1185">Reference proteome</keyword>
<keyword evidence="9" id="KW-0694">RNA-binding</keyword>
<name>A0A8H6ZWK8_PLEOS</name>
<comment type="similarity">
    <text evidence="2">Belongs to the class IV-like SAM-binding methyltransferase superfamily. RNA methyltransferase NEP1 family.</text>
</comment>
<evidence type="ECO:0000256" key="4">
    <source>
        <dbReference type="ARBA" id="ARBA00022552"/>
    </source>
</evidence>
<evidence type="ECO:0000256" key="10">
    <source>
        <dbReference type="ARBA" id="ARBA00023242"/>
    </source>
</evidence>
<dbReference type="Gene3D" id="3.40.1280.10">
    <property type="match status" value="1"/>
</dbReference>
<dbReference type="PANTHER" id="PTHR12636:SF5">
    <property type="entry name" value="RIBOSOMAL RNA SMALL SUBUNIT METHYLTRANSFERASE NEP1"/>
    <property type="match status" value="1"/>
</dbReference>
<gene>
    <name evidence="12" type="ORF">PC9H_005486</name>
</gene>
<evidence type="ECO:0000256" key="1">
    <source>
        <dbReference type="ARBA" id="ARBA00004604"/>
    </source>
</evidence>
<dbReference type="OrthoDB" id="269804at2759"/>
<dbReference type="InterPro" id="IPR029028">
    <property type="entry name" value="Alpha/beta_knot_MTases"/>
</dbReference>
<reference evidence="12" key="1">
    <citation type="submission" date="2019-07" db="EMBL/GenBank/DDBJ databases">
        <authorList>
            <person name="Palmer J.M."/>
        </authorList>
    </citation>
    <scope>NUCLEOTIDE SEQUENCE</scope>
    <source>
        <strain evidence="12">PC9</strain>
    </source>
</reference>
<dbReference type="GeneID" id="59375304"/>
<dbReference type="RefSeq" id="XP_036633557.1">
    <property type="nucleotide sequence ID" value="XM_036775055.1"/>
</dbReference>
<evidence type="ECO:0000256" key="9">
    <source>
        <dbReference type="ARBA" id="ARBA00022884"/>
    </source>
</evidence>
<feature type="region of interest" description="Disordered" evidence="11">
    <location>
        <begin position="1"/>
        <end position="157"/>
    </location>
</feature>
<dbReference type="GO" id="GO:0070475">
    <property type="term" value="P:rRNA base methylation"/>
    <property type="evidence" value="ECO:0007669"/>
    <property type="project" value="InterPro"/>
</dbReference>